<name>A0A7S1BLB2_9STRA</name>
<evidence type="ECO:0000256" key="1">
    <source>
        <dbReference type="SAM" id="Phobius"/>
    </source>
</evidence>
<keyword evidence="1" id="KW-0812">Transmembrane</keyword>
<reference evidence="2" key="1">
    <citation type="submission" date="2021-01" db="EMBL/GenBank/DDBJ databases">
        <authorList>
            <person name="Corre E."/>
            <person name="Pelletier E."/>
            <person name="Niang G."/>
            <person name="Scheremetjew M."/>
            <person name="Finn R."/>
            <person name="Kale V."/>
            <person name="Holt S."/>
            <person name="Cochrane G."/>
            <person name="Meng A."/>
            <person name="Brown T."/>
            <person name="Cohen L."/>
        </authorList>
    </citation>
    <scope>NUCLEOTIDE SEQUENCE</scope>
    <source>
        <strain evidence="2">308</strain>
    </source>
</reference>
<sequence length="365" mass="38209">MSLECISFLPTAAYTVSYCSSSGHPASIRSSSRSGSKLNVSPVVIDVLVNGPAFIDSAATVSPFVETTSPAATVFGSSTLLLAEKDWGNLAKIVIISVAFGGGLIPALISANTRIIESLTRKGAAPPKEEGDPSKSLDPYAALPISYVSDSGASGPTLSCSPLLFSGEPVKLVDVLAVIGRISDVNDVARWSDLPSTKLPNVSSNNPPQWLPRNTYKVNIRAAKWRGWPVNADGSPIGGGELQRSEEKRLRQKGAEISDAALDVVFDTWALGAGVATPDKVSEALSSYLKSNGTFDLGKFQSAAVLGRAVTAAAILFFLVIQVIAFGTLFIAPFLRVFFGIDIGFGVLGACDGAICGVTLWPKPF</sequence>
<accession>A0A7S1BLB2</accession>
<feature type="transmembrane region" description="Helical" evidence="1">
    <location>
        <begin position="337"/>
        <end position="361"/>
    </location>
</feature>
<keyword evidence="1" id="KW-1133">Transmembrane helix</keyword>
<evidence type="ECO:0000313" key="2">
    <source>
        <dbReference type="EMBL" id="CAD8890857.1"/>
    </source>
</evidence>
<protein>
    <submittedName>
        <fullName evidence="2">Uncharacterized protein</fullName>
    </submittedName>
</protein>
<proteinExistence type="predicted"/>
<keyword evidence="1" id="KW-0472">Membrane</keyword>
<gene>
    <name evidence="2" type="ORF">CHYS00102_LOCUS18063</name>
</gene>
<organism evidence="2">
    <name type="scientific">Corethron hystrix</name>
    <dbReference type="NCBI Taxonomy" id="216773"/>
    <lineage>
        <taxon>Eukaryota</taxon>
        <taxon>Sar</taxon>
        <taxon>Stramenopiles</taxon>
        <taxon>Ochrophyta</taxon>
        <taxon>Bacillariophyta</taxon>
        <taxon>Coscinodiscophyceae</taxon>
        <taxon>Corethrophycidae</taxon>
        <taxon>Corethrales</taxon>
        <taxon>Corethraceae</taxon>
        <taxon>Corethron</taxon>
    </lineage>
</organism>
<dbReference type="EMBL" id="HBFR01025185">
    <property type="protein sequence ID" value="CAD8890857.1"/>
    <property type="molecule type" value="Transcribed_RNA"/>
</dbReference>
<feature type="transmembrane region" description="Helical" evidence="1">
    <location>
        <begin position="309"/>
        <end position="331"/>
    </location>
</feature>
<dbReference type="AlphaFoldDB" id="A0A7S1BLB2"/>